<dbReference type="STRING" id="1454003.AW10_04006"/>
<protein>
    <recommendedName>
        <fullName evidence="3">Phage tail protein</fullName>
    </recommendedName>
</protein>
<dbReference type="EMBL" id="JEMX01000116">
    <property type="protein sequence ID" value="EXI77112.1"/>
    <property type="molecule type" value="Genomic_DNA"/>
</dbReference>
<evidence type="ECO:0000313" key="2">
    <source>
        <dbReference type="Proteomes" id="UP000021816"/>
    </source>
</evidence>
<accession>A0A011PJ86</accession>
<reference evidence="1 2" key="1">
    <citation type="submission" date="2014-02" db="EMBL/GenBank/DDBJ databases">
        <title>Expanding our view of genomic diversity in Candidatus Accumulibacter clades.</title>
        <authorList>
            <person name="Skennerton C.T."/>
            <person name="Barr J.J."/>
            <person name="Slater F.R."/>
            <person name="Bond P.L."/>
            <person name="Tyson G.W."/>
        </authorList>
    </citation>
    <scope>NUCLEOTIDE SEQUENCE [LARGE SCALE GENOMIC DNA]</scope>
    <source>
        <strain evidence="2">BA-92</strain>
    </source>
</reference>
<dbReference type="AlphaFoldDB" id="A0A011PJ86"/>
<comment type="caution">
    <text evidence="1">The sequence shown here is derived from an EMBL/GenBank/DDBJ whole genome shotgun (WGS) entry which is preliminary data.</text>
</comment>
<dbReference type="Proteomes" id="UP000021816">
    <property type="component" value="Unassembled WGS sequence"/>
</dbReference>
<gene>
    <name evidence="1" type="ORF">AW10_04006</name>
</gene>
<proteinExistence type="predicted"/>
<evidence type="ECO:0008006" key="3">
    <source>
        <dbReference type="Google" id="ProtNLM"/>
    </source>
</evidence>
<name>A0A011PJ86_9PROT</name>
<evidence type="ECO:0000313" key="1">
    <source>
        <dbReference type="EMBL" id="EXI77112.1"/>
    </source>
</evidence>
<organism evidence="1 2">
    <name type="scientific">Candidatus Accumulibacter appositus</name>
    <dbReference type="NCBI Taxonomy" id="1454003"/>
    <lineage>
        <taxon>Bacteria</taxon>
        <taxon>Pseudomonadati</taxon>
        <taxon>Pseudomonadota</taxon>
        <taxon>Betaproteobacteria</taxon>
        <taxon>Candidatus Accumulibacter</taxon>
    </lineage>
</organism>
<dbReference type="PATRIC" id="fig|1454003.3.peg.4065"/>
<sequence>MALDKSALLALFAPKIIDQDVPGIGAVRLRELSAPEVSDIRETCKTESQKADFGFLLVVASVVDDQGEPAFTAEDLPALRASAQSRIGELVTAVMAVNGFTVKEDAAKN</sequence>